<evidence type="ECO:0000313" key="4">
    <source>
        <dbReference type="Proteomes" id="UP000541444"/>
    </source>
</evidence>
<keyword evidence="1" id="KW-0812">Transmembrane</keyword>
<feature type="transmembrane region" description="Helical" evidence="1">
    <location>
        <begin position="120"/>
        <end position="139"/>
    </location>
</feature>
<dbReference type="Proteomes" id="UP000541444">
    <property type="component" value="Unassembled WGS sequence"/>
</dbReference>
<sequence length="215" mass="24493">MDLFPARLRKLWNMWELRSLVLLSLLIQIFQIIFGSHRKYTTSKLLSIFIWMGYLLAEWVATLALRVLSNSEDDDSTITSKDPNLNLNKGLVAFWSPFLLLHLGGPDSITAFSLEDNELWLRYLLGLVFQVAVAVYIVIRSLPNTKFLPATVLRFVAGIIKYGELGLGLSCLQAGKFSGTCWSLLRIQVLTICQVHGRIFLENKCQDQCKNHMEQ</sequence>
<evidence type="ECO:0000256" key="1">
    <source>
        <dbReference type="SAM" id="Phobius"/>
    </source>
</evidence>
<protein>
    <recommendedName>
        <fullName evidence="2">DUF4220 domain-containing protein</fullName>
    </recommendedName>
</protein>
<proteinExistence type="predicted"/>
<dbReference type="InterPro" id="IPR025315">
    <property type="entry name" value="DUF4220"/>
</dbReference>
<organism evidence="3 4">
    <name type="scientific">Kingdonia uniflora</name>
    <dbReference type="NCBI Taxonomy" id="39325"/>
    <lineage>
        <taxon>Eukaryota</taxon>
        <taxon>Viridiplantae</taxon>
        <taxon>Streptophyta</taxon>
        <taxon>Embryophyta</taxon>
        <taxon>Tracheophyta</taxon>
        <taxon>Spermatophyta</taxon>
        <taxon>Magnoliopsida</taxon>
        <taxon>Ranunculales</taxon>
        <taxon>Circaeasteraceae</taxon>
        <taxon>Kingdonia</taxon>
    </lineage>
</organism>
<keyword evidence="1" id="KW-1133">Transmembrane helix</keyword>
<dbReference type="AlphaFoldDB" id="A0A7J7N2B4"/>
<evidence type="ECO:0000313" key="3">
    <source>
        <dbReference type="EMBL" id="KAF6161266.1"/>
    </source>
</evidence>
<keyword evidence="4" id="KW-1185">Reference proteome</keyword>
<comment type="caution">
    <text evidence="3">The sequence shown here is derived from an EMBL/GenBank/DDBJ whole genome shotgun (WGS) entry which is preliminary data.</text>
</comment>
<name>A0A7J7N2B4_9MAGN</name>
<keyword evidence="1" id="KW-0472">Membrane</keyword>
<evidence type="ECO:0000259" key="2">
    <source>
        <dbReference type="Pfam" id="PF13968"/>
    </source>
</evidence>
<dbReference type="PANTHER" id="PTHR31325">
    <property type="entry name" value="OS01G0798800 PROTEIN-RELATED"/>
    <property type="match status" value="1"/>
</dbReference>
<dbReference type="EMBL" id="JACGCM010001135">
    <property type="protein sequence ID" value="KAF6161266.1"/>
    <property type="molecule type" value="Genomic_DNA"/>
</dbReference>
<dbReference type="Pfam" id="PF13968">
    <property type="entry name" value="DUF4220"/>
    <property type="match status" value="1"/>
</dbReference>
<feature type="transmembrane region" description="Helical" evidence="1">
    <location>
        <begin position="45"/>
        <end position="69"/>
    </location>
</feature>
<gene>
    <name evidence="3" type="ORF">GIB67_009153</name>
</gene>
<dbReference type="OrthoDB" id="1689146at2759"/>
<reference evidence="3 4" key="1">
    <citation type="journal article" date="2020" name="IScience">
        <title>Genome Sequencing of the Endangered Kingdonia uniflora (Circaeasteraceae, Ranunculales) Reveals Potential Mechanisms of Evolutionary Specialization.</title>
        <authorList>
            <person name="Sun Y."/>
            <person name="Deng T."/>
            <person name="Zhang A."/>
            <person name="Moore M.J."/>
            <person name="Landis J.B."/>
            <person name="Lin N."/>
            <person name="Zhang H."/>
            <person name="Zhang X."/>
            <person name="Huang J."/>
            <person name="Zhang X."/>
            <person name="Sun H."/>
            <person name="Wang H."/>
        </authorList>
    </citation>
    <scope>NUCLEOTIDE SEQUENCE [LARGE SCALE GENOMIC DNA]</scope>
    <source>
        <strain evidence="3">TB1705</strain>
        <tissue evidence="3">Leaf</tissue>
    </source>
</reference>
<accession>A0A7J7N2B4</accession>
<feature type="domain" description="DUF4220" evidence="2">
    <location>
        <begin position="51"/>
        <end position="165"/>
    </location>
</feature>